<dbReference type="Gene3D" id="3.30.70.20">
    <property type="match status" value="2"/>
</dbReference>
<evidence type="ECO:0000256" key="7">
    <source>
        <dbReference type="ARBA" id="ARBA00023014"/>
    </source>
</evidence>
<evidence type="ECO:0000256" key="5">
    <source>
        <dbReference type="ARBA" id="ARBA00022982"/>
    </source>
</evidence>
<keyword evidence="10" id="KW-1185">Reference proteome</keyword>
<keyword evidence="4" id="KW-0677">Repeat</keyword>
<dbReference type="Proteomes" id="UP001320544">
    <property type="component" value="Chromosome"/>
</dbReference>
<protein>
    <submittedName>
        <fullName evidence="9">4Fe-4S ferredoxin</fullName>
    </submittedName>
</protein>
<gene>
    <name evidence="9" type="ORF">CE91St30_24340</name>
</gene>
<dbReference type="PANTHER" id="PTHR43177">
    <property type="entry name" value="PROTEIN NRFC"/>
    <property type="match status" value="1"/>
</dbReference>
<dbReference type="PROSITE" id="PS00198">
    <property type="entry name" value="4FE4S_FER_1"/>
    <property type="match status" value="1"/>
</dbReference>
<evidence type="ECO:0000313" key="9">
    <source>
        <dbReference type="EMBL" id="BDE97101.1"/>
    </source>
</evidence>
<dbReference type="InterPro" id="IPR017896">
    <property type="entry name" value="4Fe4S_Fe-S-bd"/>
</dbReference>
<dbReference type="PROSITE" id="PS51379">
    <property type="entry name" value="4FE4S_FER_2"/>
    <property type="match status" value="1"/>
</dbReference>
<keyword evidence="3" id="KW-0479">Metal-binding</keyword>
<evidence type="ECO:0000256" key="1">
    <source>
        <dbReference type="ARBA" id="ARBA00022448"/>
    </source>
</evidence>
<evidence type="ECO:0000256" key="4">
    <source>
        <dbReference type="ARBA" id="ARBA00022737"/>
    </source>
</evidence>
<dbReference type="InterPro" id="IPR050954">
    <property type="entry name" value="ET_IronSulfur_Cluster-Binding"/>
</dbReference>
<evidence type="ECO:0000259" key="8">
    <source>
        <dbReference type="PROSITE" id="PS51379"/>
    </source>
</evidence>
<dbReference type="RefSeq" id="WP_244386249.1">
    <property type="nucleotide sequence ID" value="NZ_AP025564.1"/>
</dbReference>
<organism evidence="9 10">
    <name type="scientific">Raoultibacter timonensis</name>
    <dbReference type="NCBI Taxonomy" id="1907662"/>
    <lineage>
        <taxon>Bacteria</taxon>
        <taxon>Bacillati</taxon>
        <taxon>Actinomycetota</taxon>
        <taxon>Coriobacteriia</taxon>
        <taxon>Eggerthellales</taxon>
        <taxon>Eggerthellaceae</taxon>
        <taxon>Raoultibacter</taxon>
    </lineage>
</organism>
<evidence type="ECO:0000256" key="3">
    <source>
        <dbReference type="ARBA" id="ARBA00022723"/>
    </source>
</evidence>
<dbReference type="CDD" id="cd16371">
    <property type="entry name" value="DMSOR_beta_like"/>
    <property type="match status" value="1"/>
</dbReference>
<keyword evidence="5" id="KW-0249">Electron transport</keyword>
<dbReference type="Pfam" id="PF13247">
    <property type="entry name" value="Fer4_11"/>
    <property type="match status" value="1"/>
</dbReference>
<feature type="domain" description="4Fe-4S ferredoxin-type" evidence="8">
    <location>
        <begin position="78"/>
        <end position="107"/>
    </location>
</feature>
<name>A0ABN6MGI4_9ACTN</name>
<keyword evidence="1" id="KW-0813">Transport</keyword>
<keyword evidence="6" id="KW-0408">Iron</keyword>
<dbReference type="PANTHER" id="PTHR43177:SF5">
    <property type="entry name" value="ANAEROBIC DIMETHYL SULFOXIDE REDUCTASE CHAIN B-RELATED"/>
    <property type="match status" value="1"/>
</dbReference>
<evidence type="ECO:0000256" key="6">
    <source>
        <dbReference type="ARBA" id="ARBA00023004"/>
    </source>
</evidence>
<reference evidence="9 10" key="1">
    <citation type="submission" date="2022-01" db="EMBL/GenBank/DDBJ databases">
        <title>Novel bile acid biosynthetic pathways are enriched in the microbiome of centenarians.</title>
        <authorList>
            <person name="Sato Y."/>
            <person name="Atarashi K."/>
            <person name="Plichta R.D."/>
            <person name="Arai Y."/>
            <person name="Sasajima S."/>
            <person name="Kearney M.S."/>
            <person name="Suda W."/>
            <person name="Takeshita K."/>
            <person name="Sasaki T."/>
            <person name="Okamoto S."/>
            <person name="Skelly N.A."/>
            <person name="Okamura Y."/>
            <person name="Vlamakis H."/>
            <person name="Li Y."/>
            <person name="Tanoue T."/>
            <person name="Takei H."/>
            <person name="Nittono H."/>
            <person name="Narushima S."/>
            <person name="Irie J."/>
            <person name="Itoh H."/>
            <person name="Moriya K."/>
            <person name="Sugiura Y."/>
            <person name="Suematsu M."/>
            <person name="Moritoki N."/>
            <person name="Shibata S."/>
            <person name="Littman R.D."/>
            <person name="Fischbach A.M."/>
            <person name="Uwamino Y."/>
            <person name="Inoue T."/>
            <person name="Honda A."/>
            <person name="Hattori M."/>
            <person name="Murai T."/>
            <person name="Xavier J.R."/>
            <person name="Hirose N."/>
            <person name="Honda K."/>
        </authorList>
    </citation>
    <scope>NUCLEOTIDE SEQUENCE [LARGE SCALE GENOMIC DNA]</scope>
    <source>
        <strain evidence="9 10">CE91-St30</strain>
    </source>
</reference>
<sequence>MALGFWMNNKNCYGCKTCSIACKSEKQLNNGVLLRHVIEIKQKEPLAVSFLSMSCNHCEEPACLKNCPVQAYTKLENGIVQQNHDLCIGCQTCVEACPYGAPCYDEQESKTYKCDMCVDRQAAGLLPACVAACPGMNLAVDEMDSLQSSHAADIVSDDATETQPNFVITVDPLLKGEPDNAVVENVASKA</sequence>
<evidence type="ECO:0000313" key="10">
    <source>
        <dbReference type="Proteomes" id="UP001320544"/>
    </source>
</evidence>
<dbReference type="EMBL" id="AP025564">
    <property type="protein sequence ID" value="BDE97101.1"/>
    <property type="molecule type" value="Genomic_DNA"/>
</dbReference>
<dbReference type="InterPro" id="IPR017900">
    <property type="entry name" value="4Fe4S_Fe_S_CS"/>
</dbReference>
<dbReference type="SUPFAM" id="SSF54862">
    <property type="entry name" value="4Fe-4S ferredoxins"/>
    <property type="match status" value="1"/>
</dbReference>
<keyword evidence="7" id="KW-0411">Iron-sulfur</keyword>
<evidence type="ECO:0000256" key="2">
    <source>
        <dbReference type="ARBA" id="ARBA00022485"/>
    </source>
</evidence>
<proteinExistence type="predicted"/>
<accession>A0ABN6MGI4</accession>
<keyword evidence="2" id="KW-0004">4Fe-4S</keyword>